<feature type="compositionally biased region" description="Basic residues" evidence="1">
    <location>
        <begin position="120"/>
        <end position="139"/>
    </location>
</feature>
<gene>
    <name evidence="2" type="ORF">TKK_009840</name>
</gene>
<sequence length="157" mass="17573">MMANAVVPPGPTEEMATRLMAAITSACDAFMAKSSGRRRRCVVYWWTNEIADLRHSCLRARRLAQRARGQPNEDACRASYASARRLLHAAIKTSRLDAGKHHQAHARGCFLRSLSHFKTERRKNGQKGKIRRCGSKKTPPHPSLHEAHNANPSNPVK</sequence>
<dbReference type="EMBL" id="JBJJXI010000073">
    <property type="protein sequence ID" value="KAL3396254.1"/>
    <property type="molecule type" value="Genomic_DNA"/>
</dbReference>
<evidence type="ECO:0000313" key="3">
    <source>
        <dbReference type="Proteomes" id="UP001627154"/>
    </source>
</evidence>
<evidence type="ECO:0000313" key="2">
    <source>
        <dbReference type="EMBL" id="KAL3396254.1"/>
    </source>
</evidence>
<proteinExistence type="predicted"/>
<reference evidence="2 3" key="1">
    <citation type="journal article" date="2024" name="bioRxiv">
        <title>A reference genome for Trichogramma kaykai: A tiny desert-dwelling parasitoid wasp with competing sex-ratio distorters.</title>
        <authorList>
            <person name="Culotta J."/>
            <person name="Lindsey A.R."/>
        </authorList>
    </citation>
    <scope>NUCLEOTIDE SEQUENCE [LARGE SCALE GENOMIC DNA]</scope>
    <source>
        <strain evidence="2 3">KSX58</strain>
    </source>
</reference>
<feature type="region of interest" description="Disordered" evidence="1">
    <location>
        <begin position="120"/>
        <end position="157"/>
    </location>
</feature>
<dbReference type="Proteomes" id="UP001627154">
    <property type="component" value="Unassembled WGS sequence"/>
</dbReference>
<organism evidence="2 3">
    <name type="scientific">Trichogramma kaykai</name>
    <dbReference type="NCBI Taxonomy" id="54128"/>
    <lineage>
        <taxon>Eukaryota</taxon>
        <taxon>Metazoa</taxon>
        <taxon>Ecdysozoa</taxon>
        <taxon>Arthropoda</taxon>
        <taxon>Hexapoda</taxon>
        <taxon>Insecta</taxon>
        <taxon>Pterygota</taxon>
        <taxon>Neoptera</taxon>
        <taxon>Endopterygota</taxon>
        <taxon>Hymenoptera</taxon>
        <taxon>Apocrita</taxon>
        <taxon>Proctotrupomorpha</taxon>
        <taxon>Chalcidoidea</taxon>
        <taxon>Trichogrammatidae</taxon>
        <taxon>Trichogramma</taxon>
    </lineage>
</organism>
<keyword evidence="3" id="KW-1185">Reference proteome</keyword>
<name>A0ABD2WUJ5_9HYME</name>
<evidence type="ECO:0000256" key="1">
    <source>
        <dbReference type="SAM" id="MobiDB-lite"/>
    </source>
</evidence>
<dbReference type="AlphaFoldDB" id="A0ABD2WUJ5"/>
<accession>A0ABD2WUJ5</accession>
<comment type="caution">
    <text evidence="2">The sequence shown here is derived from an EMBL/GenBank/DDBJ whole genome shotgun (WGS) entry which is preliminary data.</text>
</comment>
<protein>
    <submittedName>
        <fullName evidence="2">Uncharacterized protein</fullName>
    </submittedName>
</protein>